<evidence type="ECO:0000313" key="4">
    <source>
        <dbReference type="EMBL" id="SDO97171.1"/>
    </source>
</evidence>
<dbReference type="STRING" id="930152.SAMN05216565_10155"/>
<evidence type="ECO:0000259" key="3">
    <source>
        <dbReference type="Pfam" id="PF12850"/>
    </source>
</evidence>
<dbReference type="GO" id="GO:0046872">
    <property type="term" value="F:metal ion binding"/>
    <property type="evidence" value="ECO:0007669"/>
    <property type="project" value="UniProtKB-KW"/>
</dbReference>
<dbReference type="InterPro" id="IPR024654">
    <property type="entry name" value="Calcineurin-like_PHP_lpxH"/>
</dbReference>
<dbReference type="Pfam" id="PF12850">
    <property type="entry name" value="Metallophos_2"/>
    <property type="match status" value="1"/>
</dbReference>
<evidence type="ECO:0000313" key="5">
    <source>
        <dbReference type="Proteomes" id="UP000199159"/>
    </source>
</evidence>
<dbReference type="InterPro" id="IPR041802">
    <property type="entry name" value="MPP_YfcE"/>
</dbReference>
<dbReference type="SUPFAM" id="SSF56300">
    <property type="entry name" value="Metallo-dependent phosphatases"/>
    <property type="match status" value="1"/>
</dbReference>
<dbReference type="Gene3D" id="3.60.21.10">
    <property type="match status" value="1"/>
</dbReference>
<dbReference type="InterPro" id="IPR029052">
    <property type="entry name" value="Metallo-depent_PP-like"/>
</dbReference>
<comment type="similarity">
    <text evidence="1 2">Belongs to the metallophosphoesterase superfamily. YfcE family.</text>
</comment>
<dbReference type="EC" id="3.1.4.-" evidence="2"/>
<keyword evidence="2" id="KW-0479">Metal-binding</keyword>
<dbReference type="EMBL" id="FNJU01000001">
    <property type="protein sequence ID" value="SDO97171.1"/>
    <property type="molecule type" value="Genomic_DNA"/>
</dbReference>
<dbReference type="InterPro" id="IPR000979">
    <property type="entry name" value="Phosphodiesterase_MJ0936/Vps29"/>
</dbReference>
<protein>
    <recommendedName>
        <fullName evidence="2">Phosphoesterase</fullName>
        <ecNumber evidence="2">3.1.4.-</ecNumber>
    </recommendedName>
</protein>
<evidence type="ECO:0000256" key="1">
    <source>
        <dbReference type="ARBA" id="ARBA00008950"/>
    </source>
</evidence>
<sequence>MKALIVSDSHGFTNEVNMIKERHQKQVNLMIHCGDSELEYTSEPLKGFSKVRGNCDFDRNFPEDITESFGNRTVFVTHGHLYNCKMTLLNLKYRAEELGATIVCFGHSHVAGAEVIDGILFINPGSIRLPRMRKERTYAILEMNDNSLKVDFFELDGTLIDTLAADFKLE</sequence>
<dbReference type="AlphaFoldDB" id="A0A1H0NWW3"/>
<feature type="domain" description="Calcineurin-like phosphoesterase" evidence="3">
    <location>
        <begin position="1"/>
        <end position="145"/>
    </location>
</feature>
<dbReference type="PANTHER" id="PTHR11124">
    <property type="entry name" value="VACUOLAR SORTING PROTEIN VPS29"/>
    <property type="match status" value="1"/>
</dbReference>
<dbReference type="OrthoDB" id="9800565at2"/>
<name>A0A1H0NWW3_9BACI</name>
<dbReference type="Proteomes" id="UP000199159">
    <property type="component" value="Unassembled WGS sequence"/>
</dbReference>
<dbReference type="NCBIfam" id="TIGR00040">
    <property type="entry name" value="yfcE"/>
    <property type="match status" value="1"/>
</dbReference>
<organism evidence="4 5">
    <name type="scientific">Litchfieldia salsa</name>
    <dbReference type="NCBI Taxonomy" id="930152"/>
    <lineage>
        <taxon>Bacteria</taxon>
        <taxon>Bacillati</taxon>
        <taxon>Bacillota</taxon>
        <taxon>Bacilli</taxon>
        <taxon>Bacillales</taxon>
        <taxon>Bacillaceae</taxon>
        <taxon>Litchfieldia</taxon>
    </lineage>
</organism>
<keyword evidence="5" id="KW-1185">Reference proteome</keyword>
<evidence type="ECO:0000256" key="2">
    <source>
        <dbReference type="RuleBase" id="RU362039"/>
    </source>
</evidence>
<reference evidence="5" key="1">
    <citation type="submission" date="2016-10" db="EMBL/GenBank/DDBJ databases">
        <authorList>
            <person name="Varghese N."/>
            <person name="Submissions S."/>
        </authorList>
    </citation>
    <scope>NUCLEOTIDE SEQUENCE [LARGE SCALE GENOMIC DNA]</scope>
    <source>
        <strain evidence="5">IBRC-M10078</strain>
    </source>
</reference>
<dbReference type="RefSeq" id="WP_090849022.1">
    <property type="nucleotide sequence ID" value="NZ_FNJU01000001.1"/>
</dbReference>
<dbReference type="GO" id="GO:0016787">
    <property type="term" value="F:hydrolase activity"/>
    <property type="evidence" value="ECO:0007669"/>
    <property type="project" value="UniProtKB-UniRule"/>
</dbReference>
<dbReference type="CDD" id="cd00841">
    <property type="entry name" value="MPP_YfcE"/>
    <property type="match status" value="1"/>
</dbReference>
<accession>A0A1H0NWW3</accession>
<proteinExistence type="inferred from homology"/>
<comment type="cofactor">
    <cofactor evidence="2">
        <name>a divalent metal cation</name>
        <dbReference type="ChEBI" id="CHEBI:60240"/>
    </cofactor>
</comment>
<gene>
    <name evidence="4" type="ORF">SAMN05216565_10155</name>
</gene>